<name>A0A9N8QR23_9FLAO</name>
<comment type="caution">
    <text evidence="1">The sequence shown here is derived from an EMBL/GenBank/DDBJ whole genome shotgun (WGS) entry which is preliminary data.</text>
</comment>
<evidence type="ECO:0000313" key="2">
    <source>
        <dbReference type="Proteomes" id="UP000662618"/>
    </source>
</evidence>
<evidence type="ECO:0000313" key="1">
    <source>
        <dbReference type="EMBL" id="CAD7800011.1"/>
    </source>
</evidence>
<accession>A0A9N8QR23</accession>
<keyword evidence="2" id="KW-1185">Reference proteome</keyword>
<dbReference type="Proteomes" id="UP000662618">
    <property type="component" value="Unassembled WGS sequence"/>
</dbReference>
<reference evidence="1" key="1">
    <citation type="submission" date="2020-12" db="EMBL/GenBank/DDBJ databases">
        <authorList>
            <person name="Rodrigo-Torres L."/>
            <person name="Arahal R. D."/>
            <person name="Lucena T."/>
        </authorList>
    </citation>
    <scope>NUCLEOTIDE SEQUENCE</scope>
    <source>
        <strain evidence="1">CECT 9390</strain>
    </source>
</reference>
<sequence length="37" mass="4265">MLKVKLNLTILNFLIDLNGLKLKGIIFEFSFTQNLVL</sequence>
<protein>
    <submittedName>
        <fullName evidence="1">Uncharacterized protein</fullName>
    </submittedName>
</protein>
<dbReference type="AlphaFoldDB" id="A0A9N8QR23"/>
<organism evidence="1 2">
    <name type="scientific">Chryseobacterium aquaeductus</name>
    <dbReference type="NCBI Taxonomy" id="2675056"/>
    <lineage>
        <taxon>Bacteria</taxon>
        <taxon>Pseudomonadati</taxon>
        <taxon>Bacteroidota</taxon>
        <taxon>Flavobacteriia</taxon>
        <taxon>Flavobacteriales</taxon>
        <taxon>Weeksellaceae</taxon>
        <taxon>Chryseobacterium group</taxon>
        <taxon>Chryseobacterium</taxon>
    </lineage>
</organism>
<dbReference type="EMBL" id="CAJIMS010000001">
    <property type="protein sequence ID" value="CAD7800011.1"/>
    <property type="molecule type" value="Genomic_DNA"/>
</dbReference>
<gene>
    <name evidence="1" type="ORF">CHRY9390_00569</name>
</gene>
<proteinExistence type="predicted"/>